<comment type="caution">
    <text evidence="7">The sequence shown here is derived from an EMBL/GenBank/DDBJ whole genome shotgun (WGS) entry which is preliminary data.</text>
</comment>
<evidence type="ECO:0000256" key="2">
    <source>
        <dbReference type="ARBA" id="ARBA00022723"/>
    </source>
</evidence>
<dbReference type="PROSITE" id="PS00198">
    <property type="entry name" value="4FE4S_FER_1"/>
    <property type="match status" value="1"/>
</dbReference>
<dbReference type="NCBIfam" id="TIGR00402">
    <property type="entry name" value="napF"/>
    <property type="match status" value="1"/>
</dbReference>
<keyword evidence="2" id="KW-0479">Metal-binding</keyword>
<dbReference type="SUPFAM" id="SSF54862">
    <property type="entry name" value="4Fe-4S ferredoxins"/>
    <property type="match status" value="1"/>
</dbReference>
<reference evidence="7 8" key="1">
    <citation type="submission" date="2019-03" db="EMBL/GenBank/DDBJ databases">
        <title>Genomic Encyclopedia of Type Strains, Phase IV (KMG-IV): sequencing the most valuable type-strain genomes for metagenomic binning, comparative biology and taxonomic classification.</title>
        <authorList>
            <person name="Goeker M."/>
        </authorList>
    </citation>
    <scope>NUCLEOTIDE SEQUENCE [LARGE SCALE GENOMIC DNA]</scope>
    <source>
        <strain evidence="7 8">DSM 28403</strain>
    </source>
</reference>
<dbReference type="GO" id="GO:0046872">
    <property type="term" value="F:metal ion binding"/>
    <property type="evidence" value="ECO:0007669"/>
    <property type="project" value="UniProtKB-KW"/>
</dbReference>
<keyword evidence="4" id="KW-0408">Iron</keyword>
<dbReference type="OrthoDB" id="9808559at2"/>
<keyword evidence="1" id="KW-0004">4Fe-4S</keyword>
<dbReference type="AlphaFoldDB" id="A0A4R6VG70"/>
<keyword evidence="5" id="KW-0411">Iron-sulfur</keyword>
<evidence type="ECO:0000259" key="6">
    <source>
        <dbReference type="PROSITE" id="PS51379"/>
    </source>
</evidence>
<evidence type="ECO:0000313" key="7">
    <source>
        <dbReference type="EMBL" id="TDQ56656.1"/>
    </source>
</evidence>
<evidence type="ECO:0000256" key="3">
    <source>
        <dbReference type="ARBA" id="ARBA00022737"/>
    </source>
</evidence>
<accession>A0A4R6VG70</accession>
<dbReference type="InterPro" id="IPR017900">
    <property type="entry name" value="4Fe4S_Fe_S_CS"/>
</dbReference>
<dbReference type="PANTHER" id="PTHR24960:SF79">
    <property type="entry name" value="PHOTOSYSTEM I IRON-SULFUR CENTER"/>
    <property type="match status" value="1"/>
</dbReference>
<dbReference type="EMBL" id="SNYQ01000009">
    <property type="protein sequence ID" value="TDQ56656.1"/>
    <property type="molecule type" value="Genomic_DNA"/>
</dbReference>
<dbReference type="Pfam" id="PF12838">
    <property type="entry name" value="Fer4_7"/>
    <property type="match status" value="1"/>
</dbReference>
<evidence type="ECO:0000256" key="4">
    <source>
        <dbReference type="ARBA" id="ARBA00023004"/>
    </source>
</evidence>
<dbReference type="Proteomes" id="UP000295657">
    <property type="component" value="Unassembled WGS sequence"/>
</dbReference>
<gene>
    <name evidence="7" type="ORF">EDC45_1866</name>
</gene>
<dbReference type="Pfam" id="PF12798">
    <property type="entry name" value="Fer4_3"/>
    <property type="match status" value="1"/>
</dbReference>
<dbReference type="PANTHER" id="PTHR24960">
    <property type="entry name" value="PHOTOSYSTEM I IRON-SULFUR CENTER-RELATED"/>
    <property type="match status" value="1"/>
</dbReference>
<protein>
    <submittedName>
        <fullName evidence="7">Ferredoxin-type protein NapF</fullName>
    </submittedName>
</protein>
<dbReference type="GO" id="GO:0051539">
    <property type="term" value="F:4 iron, 4 sulfur cluster binding"/>
    <property type="evidence" value="ECO:0007669"/>
    <property type="project" value="UniProtKB-KW"/>
</dbReference>
<feature type="domain" description="4Fe-4S ferredoxin-type" evidence="6">
    <location>
        <begin position="49"/>
        <end position="78"/>
    </location>
</feature>
<organism evidence="7 8">
    <name type="scientific">Mesocricetibacter intestinalis</name>
    <dbReference type="NCBI Taxonomy" id="1521930"/>
    <lineage>
        <taxon>Bacteria</taxon>
        <taxon>Pseudomonadati</taxon>
        <taxon>Pseudomonadota</taxon>
        <taxon>Gammaproteobacteria</taxon>
        <taxon>Pasteurellales</taxon>
        <taxon>Pasteurellaceae</taxon>
        <taxon>Mesocricetibacter</taxon>
    </lineage>
</organism>
<evidence type="ECO:0000256" key="1">
    <source>
        <dbReference type="ARBA" id="ARBA00022485"/>
    </source>
</evidence>
<evidence type="ECO:0000256" key="5">
    <source>
        <dbReference type="ARBA" id="ARBA00023014"/>
    </source>
</evidence>
<dbReference type="InterPro" id="IPR017896">
    <property type="entry name" value="4Fe4S_Fe-S-bd"/>
</dbReference>
<dbReference type="Gene3D" id="3.30.70.20">
    <property type="match status" value="2"/>
</dbReference>
<feature type="domain" description="4Fe-4S ferredoxin-type" evidence="6">
    <location>
        <begin position="144"/>
        <end position="173"/>
    </location>
</feature>
<sequence length="174" mass="19277">MQKNEGYYNAYLSHHRISRRGLLRGVFGAAEKSCLPVERRKVARPPFACAEHLFMAACNGCGECSAVCPYGLIFIRDGKAVLEPDFSPCDHCGKCAQVCRERALHPAFSADTQLRPRFGPDCLQRRGQHCDACLQSCPQQAISPQLEVNNNSCNGCGECKFHCFMQAISLHLPD</sequence>
<keyword evidence="8" id="KW-1185">Reference proteome</keyword>
<dbReference type="InterPro" id="IPR004496">
    <property type="entry name" value="NapF"/>
</dbReference>
<dbReference type="RefSeq" id="WP_133545708.1">
    <property type="nucleotide sequence ID" value="NZ_SNYQ01000009.1"/>
</dbReference>
<name>A0A4R6VG70_9PAST</name>
<proteinExistence type="predicted"/>
<dbReference type="InterPro" id="IPR050157">
    <property type="entry name" value="PSI_iron-sulfur_center"/>
</dbReference>
<dbReference type="PROSITE" id="PS51379">
    <property type="entry name" value="4FE4S_FER_2"/>
    <property type="match status" value="3"/>
</dbReference>
<feature type="domain" description="4Fe-4S ferredoxin-type" evidence="6">
    <location>
        <begin position="80"/>
        <end position="109"/>
    </location>
</feature>
<evidence type="ECO:0000313" key="8">
    <source>
        <dbReference type="Proteomes" id="UP000295657"/>
    </source>
</evidence>
<keyword evidence="3" id="KW-0677">Repeat</keyword>